<proteinExistence type="predicted"/>
<name>A0A0C3FIP3_PILCF</name>
<sequence length="76" mass="8567">MSNCHRNVIATMLSIMDDDAPSVAEEVYSRLVRGPEPDSTRAAHALYHTVRCLREQLEESGKPSFLFLVSLVHVRI</sequence>
<accession>A0A0C3FIP3</accession>
<reference evidence="2" key="2">
    <citation type="submission" date="2015-01" db="EMBL/GenBank/DDBJ databases">
        <title>Evolutionary Origins and Diversification of the Mycorrhizal Mutualists.</title>
        <authorList>
            <consortium name="DOE Joint Genome Institute"/>
            <consortium name="Mycorrhizal Genomics Consortium"/>
            <person name="Kohler A."/>
            <person name="Kuo A."/>
            <person name="Nagy L.G."/>
            <person name="Floudas D."/>
            <person name="Copeland A."/>
            <person name="Barry K.W."/>
            <person name="Cichocki N."/>
            <person name="Veneault-Fourrey C."/>
            <person name="LaButti K."/>
            <person name="Lindquist E.A."/>
            <person name="Lipzen A."/>
            <person name="Lundell T."/>
            <person name="Morin E."/>
            <person name="Murat C."/>
            <person name="Riley R."/>
            <person name="Ohm R."/>
            <person name="Sun H."/>
            <person name="Tunlid A."/>
            <person name="Henrissat B."/>
            <person name="Grigoriev I.V."/>
            <person name="Hibbett D.S."/>
            <person name="Martin F."/>
        </authorList>
    </citation>
    <scope>NUCLEOTIDE SEQUENCE [LARGE SCALE GENOMIC DNA]</scope>
    <source>
        <strain evidence="2">F 1598</strain>
    </source>
</reference>
<dbReference type="EMBL" id="KN832988">
    <property type="protein sequence ID" value="KIM84235.1"/>
    <property type="molecule type" value="Genomic_DNA"/>
</dbReference>
<dbReference type="AlphaFoldDB" id="A0A0C3FIP3"/>
<evidence type="ECO:0000313" key="2">
    <source>
        <dbReference type="Proteomes" id="UP000054166"/>
    </source>
</evidence>
<gene>
    <name evidence="1" type="ORF">PILCRDRAFT_404080</name>
</gene>
<dbReference type="OrthoDB" id="9991317at2759"/>
<dbReference type="InParanoid" id="A0A0C3FIP3"/>
<evidence type="ECO:0000313" key="1">
    <source>
        <dbReference type="EMBL" id="KIM84235.1"/>
    </source>
</evidence>
<reference evidence="1 2" key="1">
    <citation type="submission" date="2014-04" db="EMBL/GenBank/DDBJ databases">
        <authorList>
            <consortium name="DOE Joint Genome Institute"/>
            <person name="Kuo A."/>
            <person name="Tarkka M."/>
            <person name="Buscot F."/>
            <person name="Kohler A."/>
            <person name="Nagy L.G."/>
            <person name="Floudas D."/>
            <person name="Copeland A."/>
            <person name="Barry K.W."/>
            <person name="Cichocki N."/>
            <person name="Veneault-Fourrey C."/>
            <person name="LaButti K."/>
            <person name="Lindquist E.A."/>
            <person name="Lipzen A."/>
            <person name="Lundell T."/>
            <person name="Morin E."/>
            <person name="Murat C."/>
            <person name="Sun H."/>
            <person name="Tunlid A."/>
            <person name="Henrissat B."/>
            <person name="Grigoriev I.V."/>
            <person name="Hibbett D.S."/>
            <person name="Martin F."/>
            <person name="Nordberg H.P."/>
            <person name="Cantor M.N."/>
            <person name="Hua S.X."/>
        </authorList>
    </citation>
    <scope>NUCLEOTIDE SEQUENCE [LARGE SCALE GENOMIC DNA]</scope>
    <source>
        <strain evidence="1 2">F 1598</strain>
    </source>
</reference>
<dbReference type="HOGENOM" id="CLU_001305_3_0_1"/>
<organism evidence="1 2">
    <name type="scientific">Piloderma croceum (strain F 1598)</name>
    <dbReference type="NCBI Taxonomy" id="765440"/>
    <lineage>
        <taxon>Eukaryota</taxon>
        <taxon>Fungi</taxon>
        <taxon>Dikarya</taxon>
        <taxon>Basidiomycota</taxon>
        <taxon>Agaricomycotina</taxon>
        <taxon>Agaricomycetes</taxon>
        <taxon>Agaricomycetidae</taxon>
        <taxon>Atheliales</taxon>
        <taxon>Atheliaceae</taxon>
        <taxon>Piloderma</taxon>
    </lineage>
</organism>
<dbReference type="Proteomes" id="UP000054166">
    <property type="component" value="Unassembled WGS sequence"/>
</dbReference>
<protein>
    <submittedName>
        <fullName evidence="1">Uncharacterized protein</fullName>
    </submittedName>
</protein>
<keyword evidence="2" id="KW-1185">Reference proteome</keyword>